<reference evidence="4 5" key="1">
    <citation type="submission" date="2024-09" db="EMBL/GenBank/DDBJ databases">
        <authorList>
            <person name="Sun Q."/>
            <person name="Mori K."/>
        </authorList>
    </citation>
    <scope>NUCLEOTIDE SEQUENCE [LARGE SCALE GENOMIC DNA]</scope>
    <source>
        <strain evidence="4 5">CCM 8545</strain>
    </source>
</reference>
<dbReference type="InterPro" id="IPR030870">
    <property type="entry name" value="ZapE"/>
</dbReference>
<dbReference type="SUPFAM" id="SSF52540">
    <property type="entry name" value="P-loop containing nucleoside triphosphate hydrolases"/>
    <property type="match status" value="1"/>
</dbReference>
<comment type="subcellular location">
    <subcellularLocation>
        <location evidence="3">Cytoplasm</location>
    </subcellularLocation>
</comment>
<feature type="binding site" evidence="3">
    <location>
        <begin position="87"/>
        <end position="94"/>
    </location>
    <ligand>
        <name>ATP</name>
        <dbReference type="ChEBI" id="CHEBI:30616"/>
    </ligand>
</feature>
<dbReference type="InterPro" id="IPR005654">
    <property type="entry name" value="ATPase_AFG1-like"/>
</dbReference>
<dbReference type="Gene3D" id="3.40.50.300">
    <property type="entry name" value="P-loop containing nucleotide triphosphate hydrolases"/>
    <property type="match status" value="1"/>
</dbReference>
<proteinExistence type="inferred from homology"/>
<evidence type="ECO:0000256" key="3">
    <source>
        <dbReference type="HAMAP-Rule" id="MF_01919"/>
    </source>
</evidence>
<gene>
    <name evidence="3 4" type="primary">zapE</name>
    <name evidence="4" type="ORF">ACFFIT_06150</name>
</gene>
<keyword evidence="1 3" id="KW-0547">Nucleotide-binding</keyword>
<keyword evidence="3 4" id="KW-0132">Cell division</keyword>
<dbReference type="NCBIfam" id="NF040713">
    <property type="entry name" value="ZapE"/>
    <property type="match status" value="1"/>
</dbReference>
<dbReference type="Proteomes" id="UP001589758">
    <property type="component" value="Unassembled WGS sequence"/>
</dbReference>
<sequence length="384" mass="44438">MSPLEKYQQALASKEFMPDSIQESAIKALNARYQELIKIDFTQLSTSSYNKTSFIRRFKPLSKLLKSNQNQQPNFTPSAVRGLYMWGGVGRGKTWMMDIFYHSLPAPYKKRLHFHRFMHFAHEKLNAHQGETNPIESIADEIVQDTRILCFDEFFVSDITDAMILGNLLEALFKRGVTLIATSNIPPDELYKNGLQRTRFLPAIESIKAHCDIMNIDSGIDYRLRTLTQASLFHFPLNEENKKKLHILYEQLSGEKVSPHPKIISINHHNFQIESEANGIALIDFQTLCVEPRSPQDFIELSRSYHSVILQNITLMSRQDESAARRFIGVIDEFYERKVKLILSSVAPIDTIYQGELLRFEFKRCLSRLQEMQSHEYLAIPHIP</sequence>
<dbReference type="Pfam" id="PF03969">
    <property type="entry name" value="AFG1_ATPase"/>
    <property type="match status" value="1"/>
</dbReference>
<keyword evidence="3" id="KW-0963">Cytoplasm</keyword>
<dbReference type="InterPro" id="IPR027417">
    <property type="entry name" value="P-loop_NTPase"/>
</dbReference>
<comment type="similarity">
    <text evidence="3">Belongs to the AFG1 ATPase family. ZapE subfamily.</text>
</comment>
<dbReference type="PANTHER" id="PTHR12169:SF6">
    <property type="entry name" value="AFG1-LIKE ATPASE"/>
    <property type="match status" value="1"/>
</dbReference>
<evidence type="ECO:0000256" key="2">
    <source>
        <dbReference type="ARBA" id="ARBA00022840"/>
    </source>
</evidence>
<dbReference type="HAMAP" id="MF_01919">
    <property type="entry name" value="ZapE"/>
    <property type="match status" value="1"/>
</dbReference>
<protein>
    <recommendedName>
        <fullName evidence="3">Cell division protein ZapE</fullName>
    </recommendedName>
    <alternativeName>
        <fullName evidence="3">Z ring-associated protein ZapE</fullName>
    </alternativeName>
</protein>
<keyword evidence="3" id="KW-0131">Cell cycle</keyword>
<dbReference type="EMBL" id="JBHLXE010000070">
    <property type="protein sequence ID" value="MFC0179668.1"/>
    <property type="molecule type" value="Genomic_DNA"/>
</dbReference>
<comment type="subunit">
    <text evidence="3">Interacts with FtsZ.</text>
</comment>
<dbReference type="RefSeq" id="WP_385876770.1">
    <property type="nucleotide sequence ID" value="NZ_JBHLXE010000070.1"/>
</dbReference>
<accession>A0ABV6CEI1</accession>
<dbReference type="PANTHER" id="PTHR12169">
    <property type="entry name" value="ATPASE N2B"/>
    <property type="match status" value="1"/>
</dbReference>
<organism evidence="4 5">
    <name type="scientific">Thorsellia kenyensis</name>
    <dbReference type="NCBI Taxonomy" id="1549888"/>
    <lineage>
        <taxon>Bacteria</taxon>
        <taxon>Pseudomonadati</taxon>
        <taxon>Pseudomonadota</taxon>
        <taxon>Gammaproteobacteria</taxon>
        <taxon>Enterobacterales</taxon>
        <taxon>Thorselliaceae</taxon>
        <taxon>Thorsellia</taxon>
    </lineage>
</organism>
<comment type="function">
    <text evidence="3">Reduces the stability of FtsZ polymers in the presence of ATP.</text>
</comment>
<dbReference type="GO" id="GO:0051301">
    <property type="term" value="P:cell division"/>
    <property type="evidence" value="ECO:0007669"/>
    <property type="project" value="UniProtKB-KW"/>
</dbReference>
<comment type="caution">
    <text evidence="4">The sequence shown here is derived from an EMBL/GenBank/DDBJ whole genome shotgun (WGS) entry which is preliminary data.</text>
</comment>
<name>A0ABV6CEI1_9GAMM</name>
<evidence type="ECO:0000256" key="1">
    <source>
        <dbReference type="ARBA" id="ARBA00022741"/>
    </source>
</evidence>
<keyword evidence="2 3" id="KW-0067">ATP-binding</keyword>
<evidence type="ECO:0000313" key="4">
    <source>
        <dbReference type="EMBL" id="MFC0179668.1"/>
    </source>
</evidence>
<keyword evidence="3" id="KW-0378">Hydrolase</keyword>
<keyword evidence="5" id="KW-1185">Reference proteome</keyword>
<evidence type="ECO:0000313" key="5">
    <source>
        <dbReference type="Proteomes" id="UP001589758"/>
    </source>
</evidence>